<dbReference type="SMART" id="SM00220">
    <property type="entry name" value="S_TKc"/>
    <property type="match status" value="1"/>
</dbReference>
<dbReference type="OrthoDB" id="5979581at2759"/>
<dbReference type="GO" id="GO:0043484">
    <property type="term" value="P:regulation of RNA splicing"/>
    <property type="evidence" value="ECO:0007669"/>
    <property type="project" value="TreeGrafter"/>
</dbReference>
<dbReference type="Gene3D" id="3.30.200.20">
    <property type="entry name" value="Phosphorylase Kinase, domain 1"/>
    <property type="match status" value="1"/>
</dbReference>
<gene>
    <name evidence="8" type="ORF">K443DRAFT_115759</name>
</gene>
<evidence type="ECO:0000313" key="8">
    <source>
        <dbReference type="EMBL" id="KIJ91002.1"/>
    </source>
</evidence>
<dbReference type="STRING" id="1095629.A0A0C9X3B5"/>
<dbReference type="SUPFAM" id="SSF56112">
    <property type="entry name" value="Protein kinase-like (PK-like)"/>
    <property type="match status" value="1"/>
</dbReference>
<evidence type="ECO:0000256" key="3">
    <source>
        <dbReference type="ARBA" id="ARBA00022741"/>
    </source>
</evidence>
<keyword evidence="9" id="KW-1185">Reference proteome</keyword>
<evidence type="ECO:0000256" key="5">
    <source>
        <dbReference type="ARBA" id="ARBA00022840"/>
    </source>
</evidence>
<dbReference type="Gene3D" id="1.10.510.10">
    <property type="entry name" value="Transferase(Phosphotransferase) domain 1"/>
    <property type="match status" value="1"/>
</dbReference>
<keyword evidence="1" id="KW-0723">Serine/threonine-protein kinase</keyword>
<organism evidence="8 9">
    <name type="scientific">Laccaria amethystina LaAM-08-1</name>
    <dbReference type="NCBI Taxonomy" id="1095629"/>
    <lineage>
        <taxon>Eukaryota</taxon>
        <taxon>Fungi</taxon>
        <taxon>Dikarya</taxon>
        <taxon>Basidiomycota</taxon>
        <taxon>Agaricomycotina</taxon>
        <taxon>Agaricomycetes</taxon>
        <taxon>Agaricomycetidae</taxon>
        <taxon>Agaricales</taxon>
        <taxon>Agaricineae</taxon>
        <taxon>Hydnangiaceae</taxon>
        <taxon>Laccaria</taxon>
    </lineage>
</organism>
<dbReference type="HOGENOM" id="CLU_000288_81_2_1"/>
<dbReference type="EMBL" id="KN839071">
    <property type="protein sequence ID" value="KIJ91002.1"/>
    <property type="molecule type" value="Genomic_DNA"/>
</dbReference>
<reference evidence="9" key="2">
    <citation type="submission" date="2015-01" db="EMBL/GenBank/DDBJ databases">
        <title>Evolutionary Origins and Diversification of the Mycorrhizal Mutualists.</title>
        <authorList>
            <consortium name="DOE Joint Genome Institute"/>
            <consortium name="Mycorrhizal Genomics Consortium"/>
            <person name="Kohler A."/>
            <person name="Kuo A."/>
            <person name="Nagy L.G."/>
            <person name="Floudas D."/>
            <person name="Copeland A."/>
            <person name="Barry K.W."/>
            <person name="Cichocki N."/>
            <person name="Veneault-Fourrey C."/>
            <person name="LaButti K."/>
            <person name="Lindquist E.A."/>
            <person name="Lipzen A."/>
            <person name="Lundell T."/>
            <person name="Morin E."/>
            <person name="Murat C."/>
            <person name="Riley R."/>
            <person name="Ohm R."/>
            <person name="Sun H."/>
            <person name="Tunlid A."/>
            <person name="Henrissat B."/>
            <person name="Grigoriev I.V."/>
            <person name="Hibbett D.S."/>
            <person name="Martin F."/>
        </authorList>
    </citation>
    <scope>NUCLEOTIDE SEQUENCE [LARGE SCALE GENOMIC DNA]</scope>
    <source>
        <strain evidence="9">LaAM-08-1</strain>
    </source>
</reference>
<keyword evidence="2" id="KW-0808">Transferase</keyword>
<accession>A0A0C9X3B5</accession>
<feature type="binding site" evidence="6">
    <location>
        <position position="63"/>
    </location>
    <ligand>
        <name>ATP</name>
        <dbReference type="ChEBI" id="CHEBI:30616"/>
    </ligand>
</feature>
<keyword evidence="5 6" id="KW-0067">ATP-binding</keyword>
<name>A0A0C9X3B5_9AGAR</name>
<reference evidence="8 9" key="1">
    <citation type="submission" date="2014-04" db="EMBL/GenBank/DDBJ databases">
        <authorList>
            <consortium name="DOE Joint Genome Institute"/>
            <person name="Kuo A."/>
            <person name="Kohler A."/>
            <person name="Nagy L.G."/>
            <person name="Floudas D."/>
            <person name="Copeland A."/>
            <person name="Barry K.W."/>
            <person name="Cichocki N."/>
            <person name="Veneault-Fourrey C."/>
            <person name="LaButti K."/>
            <person name="Lindquist E.A."/>
            <person name="Lipzen A."/>
            <person name="Lundell T."/>
            <person name="Morin E."/>
            <person name="Murat C."/>
            <person name="Sun H."/>
            <person name="Tunlid A."/>
            <person name="Henrissat B."/>
            <person name="Grigoriev I.V."/>
            <person name="Hibbett D.S."/>
            <person name="Martin F."/>
            <person name="Nordberg H.P."/>
            <person name="Cantor M.N."/>
            <person name="Hua S.X."/>
        </authorList>
    </citation>
    <scope>NUCLEOTIDE SEQUENCE [LARGE SCALE GENOMIC DNA]</scope>
    <source>
        <strain evidence="8 9">LaAM-08-1</strain>
    </source>
</reference>
<dbReference type="PANTHER" id="PTHR45646">
    <property type="entry name" value="SERINE/THREONINE-PROTEIN KINASE DOA-RELATED"/>
    <property type="match status" value="1"/>
</dbReference>
<dbReference type="InterPro" id="IPR011009">
    <property type="entry name" value="Kinase-like_dom_sf"/>
</dbReference>
<sequence>MKYIPLDDVEHLERYRPGGYHPTLLGDKLQDNRYEIIHKLGFGSNSIVWLARDEKAQSCVAIKISVASATGAHGECDILRMLSSKIIAFSLRKTLLPLILDKFDIEGPNGRHHCTVTLPARTSISDAKDASRCRLFQLSVARAITAQLIQGVAWLHSLGIVHSDLHTGNVLLHLLDDLTPEQVAKNYDPPELEPIVRIDGKPLGDVSHIPTHAVVPIWLRERSELISLPDARILLSDFGESFVPSHTPRYYSNTPAILRPPEVYFLPKEPVSFPADIWTLACTIFSILGQRELFEGLMPDANWMIHEHVDALGKLPPKWWDTWEGRAEWFSEHGVRIDGQPQRLWEERFEYSVQEPRRKKGMEEVGEQEKRALFVMLRGMLAYDPQLRPTAGALLDSEWMRKWGILELERVNLGLT</sequence>
<dbReference type="AlphaFoldDB" id="A0A0C9X3B5"/>
<dbReference type="PANTHER" id="PTHR45646:SF11">
    <property type="entry name" value="SERINE_THREONINE-PROTEIN KINASE DOA"/>
    <property type="match status" value="1"/>
</dbReference>
<proteinExistence type="predicted"/>
<keyword evidence="4" id="KW-0418">Kinase</keyword>
<dbReference type="InterPro" id="IPR000719">
    <property type="entry name" value="Prot_kinase_dom"/>
</dbReference>
<dbReference type="InterPro" id="IPR051175">
    <property type="entry name" value="CLK_kinases"/>
</dbReference>
<dbReference type="PROSITE" id="PS50011">
    <property type="entry name" value="PROTEIN_KINASE_DOM"/>
    <property type="match status" value="1"/>
</dbReference>
<dbReference type="PROSITE" id="PS00107">
    <property type="entry name" value="PROTEIN_KINASE_ATP"/>
    <property type="match status" value="1"/>
</dbReference>
<dbReference type="Pfam" id="PF00069">
    <property type="entry name" value="Pkinase"/>
    <property type="match status" value="1"/>
</dbReference>
<evidence type="ECO:0000256" key="2">
    <source>
        <dbReference type="ARBA" id="ARBA00022679"/>
    </source>
</evidence>
<evidence type="ECO:0000313" key="9">
    <source>
        <dbReference type="Proteomes" id="UP000054477"/>
    </source>
</evidence>
<dbReference type="InterPro" id="IPR017441">
    <property type="entry name" value="Protein_kinase_ATP_BS"/>
</dbReference>
<dbReference type="GO" id="GO:0005634">
    <property type="term" value="C:nucleus"/>
    <property type="evidence" value="ECO:0007669"/>
    <property type="project" value="TreeGrafter"/>
</dbReference>
<keyword evidence="3 6" id="KW-0547">Nucleotide-binding</keyword>
<dbReference type="GO" id="GO:0005524">
    <property type="term" value="F:ATP binding"/>
    <property type="evidence" value="ECO:0007669"/>
    <property type="project" value="UniProtKB-UniRule"/>
</dbReference>
<evidence type="ECO:0000256" key="4">
    <source>
        <dbReference type="ARBA" id="ARBA00022777"/>
    </source>
</evidence>
<feature type="domain" description="Protein kinase" evidence="7">
    <location>
        <begin position="34"/>
        <end position="400"/>
    </location>
</feature>
<protein>
    <recommendedName>
        <fullName evidence="7">Protein kinase domain-containing protein</fullName>
    </recommendedName>
</protein>
<dbReference type="Proteomes" id="UP000054477">
    <property type="component" value="Unassembled WGS sequence"/>
</dbReference>
<evidence type="ECO:0000256" key="6">
    <source>
        <dbReference type="PROSITE-ProRule" id="PRU10141"/>
    </source>
</evidence>
<evidence type="ECO:0000259" key="7">
    <source>
        <dbReference type="PROSITE" id="PS50011"/>
    </source>
</evidence>
<dbReference type="GO" id="GO:0004674">
    <property type="term" value="F:protein serine/threonine kinase activity"/>
    <property type="evidence" value="ECO:0007669"/>
    <property type="project" value="UniProtKB-KW"/>
</dbReference>
<evidence type="ECO:0000256" key="1">
    <source>
        <dbReference type="ARBA" id="ARBA00022527"/>
    </source>
</evidence>